<gene>
    <name evidence="1" type="ORF">EB796_003650</name>
</gene>
<keyword evidence="2" id="KW-1185">Reference proteome</keyword>
<accession>A0A7J7KKB0</accession>
<dbReference type="AlphaFoldDB" id="A0A7J7KKB0"/>
<reference evidence="1" key="1">
    <citation type="submission" date="2020-06" db="EMBL/GenBank/DDBJ databases">
        <title>Draft genome of Bugula neritina, a colonial animal packing powerful symbionts and potential medicines.</title>
        <authorList>
            <person name="Rayko M."/>
        </authorList>
    </citation>
    <scope>NUCLEOTIDE SEQUENCE [LARGE SCALE GENOMIC DNA]</scope>
    <source>
        <strain evidence="1">Kwan_BN1</strain>
    </source>
</reference>
<organism evidence="1 2">
    <name type="scientific">Bugula neritina</name>
    <name type="common">Brown bryozoan</name>
    <name type="synonym">Sertularia neritina</name>
    <dbReference type="NCBI Taxonomy" id="10212"/>
    <lineage>
        <taxon>Eukaryota</taxon>
        <taxon>Metazoa</taxon>
        <taxon>Spiralia</taxon>
        <taxon>Lophotrochozoa</taxon>
        <taxon>Bryozoa</taxon>
        <taxon>Gymnolaemata</taxon>
        <taxon>Cheilostomatida</taxon>
        <taxon>Flustrina</taxon>
        <taxon>Buguloidea</taxon>
        <taxon>Bugulidae</taxon>
        <taxon>Bugula</taxon>
    </lineage>
</organism>
<name>A0A7J7KKB0_BUGNE</name>
<evidence type="ECO:0000313" key="1">
    <source>
        <dbReference type="EMBL" id="KAF6038048.1"/>
    </source>
</evidence>
<proteinExistence type="predicted"/>
<evidence type="ECO:0000313" key="2">
    <source>
        <dbReference type="Proteomes" id="UP000593567"/>
    </source>
</evidence>
<protein>
    <submittedName>
        <fullName evidence="1">Uncharacterized protein</fullName>
    </submittedName>
</protein>
<sequence length="74" mass="8617">MTSLMLELNADADTNAQLDISFESEDLDWLEHCYFSEDSGDEYNEKNIPVKKRRIEIKSVSKLIKFPGLHQQLK</sequence>
<dbReference type="EMBL" id="VXIV02000479">
    <property type="protein sequence ID" value="KAF6038048.1"/>
    <property type="molecule type" value="Genomic_DNA"/>
</dbReference>
<comment type="caution">
    <text evidence="1">The sequence shown here is derived from an EMBL/GenBank/DDBJ whole genome shotgun (WGS) entry which is preliminary data.</text>
</comment>
<dbReference type="Proteomes" id="UP000593567">
    <property type="component" value="Unassembled WGS sequence"/>
</dbReference>